<dbReference type="Pfam" id="PF14214">
    <property type="entry name" value="Helitron_like_N"/>
    <property type="match status" value="1"/>
</dbReference>
<dbReference type="PANTHER" id="PTHR45786">
    <property type="entry name" value="DNA BINDING PROTEIN-LIKE"/>
    <property type="match status" value="1"/>
</dbReference>
<comment type="caution">
    <text evidence="2">The sequence shown here is derived from an EMBL/GenBank/DDBJ whole genome shotgun (WGS) entry which is preliminary data.</text>
</comment>
<feature type="domain" description="Helitron helicase-like" evidence="1">
    <location>
        <begin position="530"/>
        <end position="675"/>
    </location>
</feature>
<accession>A0A2S4PJQ2</accession>
<evidence type="ECO:0000313" key="3">
    <source>
        <dbReference type="Proteomes" id="UP000237438"/>
    </source>
</evidence>
<proteinExistence type="predicted"/>
<keyword evidence="3" id="KW-1185">Reference proteome</keyword>
<name>A0A2S4PJQ2_9PEZI</name>
<dbReference type="STRING" id="225359.A0A2S4PJQ2"/>
<dbReference type="InterPro" id="IPR025476">
    <property type="entry name" value="Helitron_helicase-like"/>
</dbReference>
<sequence>MSEITETSYCTKCKTNRPLSLFSHPSRANPYKTCSICRSRSHPSRQAVLDIQLLRASKARRRSIPNQSAPFEVQSDNNNSINNIQLNDTENSGSAEIDNNTNQINIESTEVQQIRLNRPEEQSDIYLSTIQFIYLTLNLGQLNDSSLHDNNQRVIERIDGPIPHINNEENYTINRIHRRLPPWQLPLPSNRPVPAGFFSRYKKEMSIHYLGSRSSICPSCKALHWIQERVQSSTIANPRFQTCCKEGQVVLDAIPEPPELLRRLWTSNEADAKAFRRDSHLYNRAFAFTSFNYTPDKRLNEQGIRGGIRSFSIHGQIYHQTGGALREGAVPSYAQVYFLDGNEAVNSRSTRFNLNPRIVSDLTAMMETINPFVNFYRTAQESLNDSNLEGEQRVVITPQFRLVREEGTDRRRYNLPTVSEFAVVIPDEVDSDQRDVILYQRNGDGTLSNKFQYIHRSHPAYLPLHYVLFYPYGNPGYRWSIKLSKPNQRVLGDENHVGDEQESSERGCVSARLFYRYHIFSRFDPIASSVKFNALIHGGRLFQQLCCDMYACIDDDVLQWHRLNQDTIRADLYSGVIDALRSEYDVQSIGKPVILAASYLGGDRHMTQCYQNAMAIVRAIGKPSYFITFTANPSWQEILENLEHNQSPDTRPDLIAFTFKAKLDALLYDLKERIFSGNIVSAHLPIDDAELASIVKSQLTHGPCGPEFPNSPCMRDGKCSKGFPKRWCESTIMAENSYPEYARPNTGETWGNDRFEFDNRWVVPYNAFLTRKYKAHINVEVANGIQAIKYLAKYIYKGSDRASLVVDGQYDEISMTVQGRYIGPVQAVWRLMGYTTHEEKPPVMLMPIHCEGRHRVSFHKEMSPDQVVLAAQSQSSAFIDWMKYNAANADGRDLLYSEFPGYYTYNKKRGWQKRKK</sequence>
<reference evidence="2 3" key="1">
    <citation type="submission" date="2017-10" db="EMBL/GenBank/DDBJ databases">
        <title>Development of genomic resources for the powdery mildew, Erysiphe pulchra.</title>
        <authorList>
            <person name="Wadl P.A."/>
            <person name="Mack B.M."/>
            <person name="Moore G."/>
            <person name="Beltz S.B."/>
        </authorList>
    </citation>
    <scope>NUCLEOTIDE SEQUENCE [LARGE SCALE GENOMIC DNA]</scope>
    <source>
        <strain evidence="2">Cflorida</strain>
    </source>
</reference>
<gene>
    <name evidence="2" type="ORF">EPUL_004937</name>
</gene>
<protein>
    <recommendedName>
        <fullName evidence="1">Helitron helicase-like domain-containing protein</fullName>
    </recommendedName>
</protein>
<feature type="non-terminal residue" evidence="2">
    <location>
        <position position="916"/>
    </location>
</feature>
<dbReference type="AlphaFoldDB" id="A0A2S4PJQ2"/>
<evidence type="ECO:0000313" key="2">
    <source>
        <dbReference type="EMBL" id="POS82217.1"/>
    </source>
</evidence>
<dbReference type="PANTHER" id="PTHR45786:SF74">
    <property type="entry name" value="ATP-DEPENDENT DNA HELICASE"/>
    <property type="match status" value="1"/>
</dbReference>
<organism evidence="2 3">
    <name type="scientific">Erysiphe pulchra</name>
    <dbReference type="NCBI Taxonomy" id="225359"/>
    <lineage>
        <taxon>Eukaryota</taxon>
        <taxon>Fungi</taxon>
        <taxon>Dikarya</taxon>
        <taxon>Ascomycota</taxon>
        <taxon>Pezizomycotina</taxon>
        <taxon>Leotiomycetes</taxon>
        <taxon>Erysiphales</taxon>
        <taxon>Erysiphaceae</taxon>
        <taxon>Erysiphe</taxon>
    </lineage>
</organism>
<dbReference type="Proteomes" id="UP000237438">
    <property type="component" value="Unassembled WGS sequence"/>
</dbReference>
<evidence type="ECO:0000259" key="1">
    <source>
        <dbReference type="Pfam" id="PF14214"/>
    </source>
</evidence>
<dbReference type="EMBL" id="PEDP01003619">
    <property type="protein sequence ID" value="POS82217.1"/>
    <property type="molecule type" value="Genomic_DNA"/>
</dbReference>
<dbReference type="OrthoDB" id="5366038at2759"/>